<organism evidence="1 2">
    <name type="scientific">Coemansia guatemalensis</name>
    <dbReference type="NCBI Taxonomy" id="2761395"/>
    <lineage>
        <taxon>Eukaryota</taxon>
        <taxon>Fungi</taxon>
        <taxon>Fungi incertae sedis</taxon>
        <taxon>Zoopagomycota</taxon>
        <taxon>Kickxellomycotina</taxon>
        <taxon>Kickxellomycetes</taxon>
        <taxon>Kickxellales</taxon>
        <taxon>Kickxellaceae</taxon>
        <taxon>Coemansia</taxon>
    </lineage>
</organism>
<comment type="caution">
    <text evidence="1">The sequence shown here is derived from an EMBL/GenBank/DDBJ whole genome shotgun (WGS) entry which is preliminary data.</text>
</comment>
<feature type="non-terminal residue" evidence="1">
    <location>
        <position position="1"/>
    </location>
</feature>
<sequence>VHRETFRHSTGVDIEMLPDACTDAQTMYEVFDLAYHALVQCQLHRLIRALDLHYHGDGWAIVRKSFEQRVPKEHPLRHAWYQASFDFKCFITMKLDGLYRDFLYLKLPNILFYKDEAEGVVFQSLAP</sequence>
<accession>A0A9W8HV05</accession>
<gene>
    <name evidence="1" type="ORF">H4R20_006340</name>
</gene>
<reference evidence="1" key="1">
    <citation type="submission" date="2022-07" db="EMBL/GenBank/DDBJ databases">
        <title>Phylogenomic reconstructions and comparative analyses of Kickxellomycotina fungi.</title>
        <authorList>
            <person name="Reynolds N.K."/>
            <person name="Stajich J.E."/>
            <person name="Barry K."/>
            <person name="Grigoriev I.V."/>
            <person name="Crous P."/>
            <person name="Smith M.E."/>
        </authorList>
    </citation>
    <scope>NUCLEOTIDE SEQUENCE</scope>
    <source>
        <strain evidence="1">NRRL 1565</strain>
    </source>
</reference>
<name>A0A9W8HV05_9FUNG</name>
<proteinExistence type="predicted"/>
<dbReference type="EMBL" id="JANBUO010002656">
    <property type="protein sequence ID" value="KAJ2794091.1"/>
    <property type="molecule type" value="Genomic_DNA"/>
</dbReference>
<dbReference type="Gene3D" id="1.10.510.40">
    <property type="match status" value="1"/>
</dbReference>
<keyword evidence="2" id="KW-1185">Reference proteome</keyword>
<evidence type="ECO:0000313" key="1">
    <source>
        <dbReference type="EMBL" id="KAJ2794091.1"/>
    </source>
</evidence>
<protein>
    <submittedName>
        <fullName evidence="1">Uncharacterized protein</fullName>
    </submittedName>
</protein>
<evidence type="ECO:0000313" key="2">
    <source>
        <dbReference type="Proteomes" id="UP001140094"/>
    </source>
</evidence>
<dbReference type="OrthoDB" id="2117718at2759"/>
<dbReference type="AlphaFoldDB" id="A0A9W8HV05"/>
<dbReference type="Proteomes" id="UP001140094">
    <property type="component" value="Unassembled WGS sequence"/>
</dbReference>